<dbReference type="EMBL" id="JADGJD010001630">
    <property type="protein sequence ID" value="KAJ3039514.1"/>
    <property type="molecule type" value="Genomic_DNA"/>
</dbReference>
<name>A0AAD5S369_9FUNG</name>
<keyword evidence="3" id="KW-1185">Reference proteome</keyword>
<comment type="caution">
    <text evidence="2">The sequence shown here is derived from an EMBL/GenBank/DDBJ whole genome shotgun (WGS) entry which is preliminary data.</text>
</comment>
<evidence type="ECO:0000313" key="3">
    <source>
        <dbReference type="Proteomes" id="UP001212841"/>
    </source>
</evidence>
<proteinExistence type="predicted"/>
<gene>
    <name evidence="2" type="ORF">HK097_002818</name>
</gene>
<feature type="compositionally biased region" description="Basic residues" evidence="1">
    <location>
        <begin position="63"/>
        <end position="74"/>
    </location>
</feature>
<evidence type="ECO:0000256" key="1">
    <source>
        <dbReference type="SAM" id="MobiDB-lite"/>
    </source>
</evidence>
<feature type="region of interest" description="Disordered" evidence="1">
    <location>
        <begin position="1"/>
        <end position="74"/>
    </location>
</feature>
<accession>A0AAD5S369</accession>
<sequence>MALEVERDVKSFGVRGEKRKDDEGVGRSGSSKKAKTSGKVMSREGSEVEWSGEEPGRTTVIHSNRRKSLKIGGT</sequence>
<organism evidence="2 3">
    <name type="scientific">Rhizophlyctis rosea</name>
    <dbReference type="NCBI Taxonomy" id="64517"/>
    <lineage>
        <taxon>Eukaryota</taxon>
        <taxon>Fungi</taxon>
        <taxon>Fungi incertae sedis</taxon>
        <taxon>Chytridiomycota</taxon>
        <taxon>Chytridiomycota incertae sedis</taxon>
        <taxon>Chytridiomycetes</taxon>
        <taxon>Rhizophlyctidales</taxon>
        <taxon>Rhizophlyctidaceae</taxon>
        <taxon>Rhizophlyctis</taxon>
    </lineage>
</organism>
<dbReference type="Proteomes" id="UP001212841">
    <property type="component" value="Unassembled WGS sequence"/>
</dbReference>
<evidence type="ECO:0000313" key="2">
    <source>
        <dbReference type="EMBL" id="KAJ3039514.1"/>
    </source>
</evidence>
<dbReference type="AlphaFoldDB" id="A0AAD5S369"/>
<feature type="compositionally biased region" description="Basic and acidic residues" evidence="1">
    <location>
        <begin position="1"/>
        <end position="25"/>
    </location>
</feature>
<reference evidence="2" key="1">
    <citation type="submission" date="2020-05" db="EMBL/GenBank/DDBJ databases">
        <title>Phylogenomic resolution of chytrid fungi.</title>
        <authorList>
            <person name="Stajich J.E."/>
            <person name="Amses K."/>
            <person name="Simmons R."/>
            <person name="Seto K."/>
            <person name="Myers J."/>
            <person name="Bonds A."/>
            <person name="Quandt C.A."/>
            <person name="Barry K."/>
            <person name="Liu P."/>
            <person name="Grigoriev I."/>
            <person name="Longcore J.E."/>
            <person name="James T.Y."/>
        </authorList>
    </citation>
    <scope>NUCLEOTIDE SEQUENCE</scope>
    <source>
        <strain evidence="2">JEL0318</strain>
    </source>
</reference>
<protein>
    <submittedName>
        <fullName evidence="2">Uncharacterized protein</fullName>
    </submittedName>
</protein>